<dbReference type="Gene3D" id="3.30.420.10">
    <property type="entry name" value="Ribonuclease H-like superfamily/Ribonuclease H"/>
    <property type="match status" value="1"/>
</dbReference>
<keyword evidence="7" id="KW-0378">Hydrolase</keyword>
<evidence type="ECO:0000256" key="1">
    <source>
        <dbReference type="ARBA" id="ARBA00000077"/>
    </source>
</evidence>
<dbReference type="GO" id="GO:0003676">
    <property type="term" value="F:nucleic acid binding"/>
    <property type="evidence" value="ECO:0007669"/>
    <property type="project" value="InterPro"/>
</dbReference>
<evidence type="ECO:0000256" key="5">
    <source>
        <dbReference type="ARBA" id="ARBA00022723"/>
    </source>
</evidence>
<dbReference type="PANTHER" id="PTHR10642:SF26">
    <property type="entry name" value="RIBONUCLEASE H1"/>
    <property type="match status" value="1"/>
</dbReference>
<proteinExistence type="inferred from homology"/>
<sequence length="211" mass="24990">MSNRITFGKYRSKKISYIFKIDRQYIKWLCSQNWYRERHNELFKESYKLLKKYKPIKYKDKFVVYTDGSCSNNGNENALSGIGIHFSEKNKILLNDVSEKIYDTKHSNNIAELIAIKKTLELLKSNNIKLPIIIYTDSAYCRSIIVEWYDKWVKNGLLNDKKNINLIEKTYRLYKSFNNIKIIHIKAHTNNTDEHSYGNRIADKLARNSTS</sequence>
<dbReference type="Pfam" id="PF00075">
    <property type="entry name" value="RNase_H"/>
    <property type="match status" value="1"/>
</dbReference>
<feature type="domain" description="RNase H type-1" evidence="8">
    <location>
        <begin position="58"/>
        <end position="211"/>
    </location>
</feature>
<dbReference type="SUPFAM" id="SSF53098">
    <property type="entry name" value="Ribonuclease H-like"/>
    <property type="match status" value="1"/>
</dbReference>
<evidence type="ECO:0000256" key="3">
    <source>
        <dbReference type="ARBA" id="ARBA00012180"/>
    </source>
</evidence>
<keyword evidence="5" id="KW-0479">Metal-binding</keyword>
<dbReference type="EMBL" id="MN738743">
    <property type="protein sequence ID" value="QHT36475.1"/>
    <property type="molecule type" value="Genomic_DNA"/>
</dbReference>
<dbReference type="EC" id="3.1.26.4" evidence="3"/>
<reference evidence="9" key="1">
    <citation type="journal article" date="2020" name="Nature">
        <title>Giant virus diversity and host interactions through global metagenomics.</title>
        <authorList>
            <person name="Schulz F."/>
            <person name="Roux S."/>
            <person name="Paez-Espino D."/>
            <person name="Jungbluth S."/>
            <person name="Walsh D.A."/>
            <person name="Denef V.J."/>
            <person name="McMahon K.D."/>
            <person name="Konstantinidis K.T."/>
            <person name="Eloe-Fadrosh E.A."/>
            <person name="Kyrpides N.C."/>
            <person name="Woyke T."/>
        </authorList>
    </citation>
    <scope>NUCLEOTIDE SEQUENCE</scope>
    <source>
        <strain evidence="9">GVMAG-S-ERX555931-87</strain>
    </source>
</reference>
<dbReference type="InterPro" id="IPR036397">
    <property type="entry name" value="RNaseH_sf"/>
</dbReference>
<evidence type="ECO:0000256" key="4">
    <source>
        <dbReference type="ARBA" id="ARBA00022722"/>
    </source>
</evidence>
<evidence type="ECO:0000256" key="6">
    <source>
        <dbReference type="ARBA" id="ARBA00022759"/>
    </source>
</evidence>
<organism evidence="9">
    <name type="scientific">viral metagenome</name>
    <dbReference type="NCBI Taxonomy" id="1070528"/>
    <lineage>
        <taxon>unclassified sequences</taxon>
        <taxon>metagenomes</taxon>
        <taxon>organismal metagenomes</taxon>
    </lineage>
</organism>
<accession>A0A6C0FBC7</accession>
<evidence type="ECO:0000313" key="9">
    <source>
        <dbReference type="EMBL" id="QHT36475.1"/>
    </source>
</evidence>
<dbReference type="Pfam" id="PF20600">
    <property type="entry name" value="ExoX-like_C"/>
    <property type="match status" value="1"/>
</dbReference>
<dbReference type="InterPro" id="IPR046768">
    <property type="entry name" value="ExoX-like_C"/>
</dbReference>
<evidence type="ECO:0000256" key="2">
    <source>
        <dbReference type="ARBA" id="ARBA00005300"/>
    </source>
</evidence>
<protein>
    <recommendedName>
        <fullName evidence="3">ribonuclease H</fullName>
        <ecNumber evidence="3">3.1.26.4</ecNumber>
    </recommendedName>
</protein>
<dbReference type="PROSITE" id="PS50879">
    <property type="entry name" value="RNASE_H_1"/>
    <property type="match status" value="1"/>
</dbReference>
<evidence type="ECO:0000256" key="7">
    <source>
        <dbReference type="ARBA" id="ARBA00022801"/>
    </source>
</evidence>
<comment type="similarity">
    <text evidence="2">Belongs to the RNase H family.</text>
</comment>
<evidence type="ECO:0000259" key="8">
    <source>
        <dbReference type="PROSITE" id="PS50879"/>
    </source>
</evidence>
<name>A0A6C0FBC7_9ZZZZ</name>
<dbReference type="InterPro" id="IPR012337">
    <property type="entry name" value="RNaseH-like_sf"/>
</dbReference>
<dbReference type="PANTHER" id="PTHR10642">
    <property type="entry name" value="RIBONUCLEASE H1"/>
    <property type="match status" value="1"/>
</dbReference>
<dbReference type="CDD" id="cd09280">
    <property type="entry name" value="RNase_HI_eukaryote_like"/>
    <property type="match status" value="1"/>
</dbReference>
<dbReference type="InterPro" id="IPR050092">
    <property type="entry name" value="RNase_H"/>
</dbReference>
<keyword evidence="6" id="KW-0255">Endonuclease</keyword>
<dbReference type="InterPro" id="IPR002156">
    <property type="entry name" value="RNaseH_domain"/>
</dbReference>
<dbReference type="GO" id="GO:0043137">
    <property type="term" value="P:DNA replication, removal of RNA primer"/>
    <property type="evidence" value="ECO:0007669"/>
    <property type="project" value="TreeGrafter"/>
</dbReference>
<comment type="catalytic activity">
    <reaction evidence="1">
        <text>Endonucleolytic cleavage to 5'-phosphomonoester.</text>
        <dbReference type="EC" id="3.1.26.4"/>
    </reaction>
</comment>
<dbReference type="GO" id="GO:0004523">
    <property type="term" value="F:RNA-DNA hybrid ribonuclease activity"/>
    <property type="evidence" value="ECO:0007669"/>
    <property type="project" value="UniProtKB-EC"/>
</dbReference>
<dbReference type="GO" id="GO:0046872">
    <property type="term" value="F:metal ion binding"/>
    <property type="evidence" value="ECO:0007669"/>
    <property type="project" value="UniProtKB-KW"/>
</dbReference>
<dbReference type="AlphaFoldDB" id="A0A6C0FBC7"/>
<keyword evidence="4" id="KW-0540">Nuclease</keyword>